<feature type="domain" description="DUS-like FMN-binding" evidence="1">
    <location>
        <begin position="39"/>
        <end position="70"/>
    </location>
</feature>
<name>K1UF64_9ZZZZ</name>
<dbReference type="EMBL" id="AJWZ01002738">
    <property type="protein sequence ID" value="EKC70141.1"/>
    <property type="molecule type" value="Genomic_DNA"/>
</dbReference>
<dbReference type="GO" id="GO:0016491">
    <property type="term" value="F:oxidoreductase activity"/>
    <property type="evidence" value="ECO:0007669"/>
    <property type="project" value="UniProtKB-KW"/>
</dbReference>
<proteinExistence type="predicted"/>
<organism evidence="2">
    <name type="scientific">human gut metagenome</name>
    <dbReference type="NCBI Taxonomy" id="408170"/>
    <lineage>
        <taxon>unclassified sequences</taxon>
        <taxon>metagenomes</taxon>
        <taxon>organismal metagenomes</taxon>
    </lineage>
</organism>
<feature type="non-terminal residue" evidence="2">
    <location>
        <position position="70"/>
    </location>
</feature>
<keyword evidence="2" id="KW-0560">Oxidoreductase</keyword>
<accession>K1UF64</accession>
<dbReference type="AlphaFoldDB" id="K1UF64"/>
<reference evidence="2" key="1">
    <citation type="journal article" date="2013" name="Environ. Microbiol.">
        <title>Microbiota from the distal guts of lean and obese adolescents exhibit partial functional redundancy besides clear differences in community structure.</title>
        <authorList>
            <person name="Ferrer M."/>
            <person name="Ruiz A."/>
            <person name="Lanza F."/>
            <person name="Haange S.B."/>
            <person name="Oberbach A."/>
            <person name="Till H."/>
            <person name="Bargiela R."/>
            <person name="Campoy C."/>
            <person name="Segura M.T."/>
            <person name="Richter M."/>
            <person name="von Bergen M."/>
            <person name="Seifert J."/>
            <person name="Suarez A."/>
        </authorList>
    </citation>
    <scope>NUCLEOTIDE SEQUENCE</scope>
</reference>
<dbReference type="InterPro" id="IPR035587">
    <property type="entry name" value="DUS-like_FMN-bd"/>
</dbReference>
<evidence type="ECO:0000259" key="1">
    <source>
        <dbReference type="Pfam" id="PF01207"/>
    </source>
</evidence>
<dbReference type="InterPro" id="IPR013785">
    <property type="entry name" value="Aldolase_TIM"/>
</dbReference>
<dbReference type="Pfam" id="PF01207">
    <property type="entry name" value="Dus"/>
    <property type="match status" value="1"/>
</dbReference>
<dbReference type="EC" id="1.-.-.-" evidence="2"/>
<gene>
    <name evidence="2" type="ORF">OBE_04043</name>
</gene>
<dbReference type="SUPFAM" id="SSF51395">
    <property type="entry name" value="FMN-linked oxidoreductases"/>
    <property type="match status" value="1"/>
</dbReference>
<protein>
    <submittedName>
        <fullName evidence="2">tRNA-dihydrouridine synthase</fullName>
        <ecNumber evidence="2">1.-.-.-</ecNumber>
    </submittedName>
</protein>
<comment type="caution">
    <text evidence="2">The sequence shown here is derived from an EMBL/GenBank/DDBJ whole genome shotgun (WGS) entry which is preliminary data.</text>
</comment>
<evidence type="ECO:0000313" key="2">
    <source>
        <dbReference type="EMBL" id="EKC70141.1"/>
    </source>
</evidence>
<sequence>MHYIFKLLIFLVCDILYKKLLKAVIMNIGNLHIDGFAALAPMAGVADRAFREICRGYGAAFTESEMISAK</sequence>
<dbReference type="Gene3D" id="3.20.20.70">
    <property type="entry name" value="Aldolase class I"/>
    <property type="match status" value="1"/>
</dbReference>